<dbReference type="Pfam" id="PF03226">
    <property type="entry name" value="Yippee-Mis18"/>
    <property type="match status" value="1"/>
</dbReference>
<reference evidence="6" key="1">
    <citation type="submission" date="2022-01" db="EMBL/GenBank/DDBJ databases">
        <title>Genome Sequence Resource for Two Populations of Ditylenchus destructor, the Migratory Endoparasitic Phytonematode.</title>
        <authorList>
            <person name="Zhang H."/>
            <person name="Lin R."/>
            <person name="Xie B."/>
        </authorList>
    </citation>
    <scope>NUCLEOTIDE SEQUENCE</scope>
    <source>
        <strain evidence="6">BazhouSP</strain>
    </source>
</reference>
<dbReference type="PROSITE" id="PS51792">
    <property type="entry name" value="YIPPEE"/>
    <property type="match status" value="1"/>
</dbReference>
<dbReference type="Proteomes" id="UP001201812">
    <property type="component" value="Unassembled WGS sequence"/>
</dbReference>
<dbReference type="InterPro" id="IPR004910">
    <property type="entry name" value="Yippee/Mis18/Cereblon"/>
</dbReference>
<keyword evidence="7" id="KW-1185">Reference proteome</keyword>
<proteinExistence type="inferred from homology"/>
<evidence type="ECO:0000256" key="4">
    <source>
        <dbReference type="SAM" id="MobiDB-lite"/>
    </source>
</evidence>
<evidence type="ECO:0000256" key="3">
    <source>
        <dbReference type="ARBA" id="ARBA00022833"/>
    </source>
</evidence>
<feature type="region of interest" description="Disordered" evidence="4">
    <location>
        <begin position="152"/>
        <end position="173"/>
    </location>
</feature>
<evidence type="ECO:0000313" key="7">
    <source>
        <dbReference type="Proteomes" id="UP001201812"/>
    </source>
</evidence>
<protein>
    <submittedName>
        <fullName evidence="6">Yippee zinc-binding/DNA-binding /Mis18, centromere assembly domain-containing protein</fullName>
    </submittedName>
</protein>
<dbReference type="InterPro" id="IPR039058">
    <property type="entry name" value="Yippee_fam"/>
</dbReference>
<evidence type="ECO:0000256" key="1">
    <source>
        <dbReference type="ARBA" id="ARBA00005613"/>
    </source>
</evidence>
<name>A0AAD4NJJ7_9BILA</name>
<gene>
    <name evidence="6" type="ORF">DdX_00185</name>
</gene>
<feature type="domain" description="Yippee" evidence="5">
    <location>
        <begin position="13"/>
        <end position="110"/>
    </location>
</feature>
<dbReference type="GO" id="GO:0046872">
    <property type="term" value="F:metal ion binding"/>
    <property type="evidence" value="ECO:0007669"/>
    <property type="project" value="UniProtKB-KW"/>
</dbReference>
<accession>A0AAD4NJJ7</accession>
<dbReference type="InterPro" id="IPR034751">
    <property type="entry name" value="Yippee"/>
</dbReference>
<keyword evidence="3" id="KW-0862">Zinc</keyword>
<sequence>MGRFFFECPGGRVIYSCRDCKTFLSNVESVISDRFRGSTGAAFLFDSVINIELSNVEEKMMLTGRHMVRDASCKNCKKRVGWMYEFAYENDQTYKEGKVILERACIVESPGIDDKISDLPSTSTPAFNQSILYMPSTPTGVAAAAFLPRNSSSSSLETARSSPDDDRHRNINQGIRFGRRSFRGFRANR</sequence>
<dbReference type="EMBL" id="JAKKPZ010000001">
    <property type="protein sequence ID" value="KAI1728035.1"/>
    <property type="molecule type" value="Genomic_DNA"/>
</dbReference>
<evidence type="ECO:0000259" key="5">
    <source>
        <dbReference type="PROSITE" id="PS51792"/>
    </source>
</evidence>
<organism evidence="6 7">
    <name type="scientific">Ditylenchus destructor</name>
    <dbReference type="NCBI Taxonomy" id="166010"/>
    <lineage>
        <taxon>Eukaryota</taxon>
        <taxon>Metazoa</taxon>
        <taxon>Ecdysozoa</taxon>
        <taxon>Nematoda</taxon>
        <taxon>Chromadorea</taxon>
        <taxon>Rhabditida</taxon>
        <taxon>Tylenchina</taxon>
        <taxon>Tylenchomorpha</taxon>
        <taxon>Sphaerularioidea</taxon>
        <taxon>Anguinidae</taxon>
        <taxon>Anguininae</taxon>
        <taxon>Ditylenchus</taxon>
    </lineage>
</organism>
<dbReference type="AlphaFoldDB" id="A0AAD4NJJ7"/>
<comment type="similarity">
    <text evidence="1">Belongs to the yippee family.</text>
</comment>
<dbReference type="PANTHER" id="PTHR13848">
    <property type="entry name" value="PROTEIN YIPPEE-LIKE CG15309-RELATED"/>
    <property type="match status" value="1"/>
</dbReference>
<evidence type="ECO:0000313" key="6">
    <source>
        <dbReference type="EMBL" id="KAI1728035.1"/>
    </source>
</evidence>
<keyword evidence="2" id="KW-0479">Metal-binding</keyword>
<evidence type="ECO:0000256" key="2">
    <source>
        <dbReference type="ARBA" id="ARBA00022723"/>
    </source>
</evidence>
<comment type="caution">
    <text evidence="6">The sequence shown here is derived from an EMBL/GenBank/DDBJ whole genome shotgun (WGS) entry which is preliminary data.</text>
</comment>
<feature type="compositionally biased region" description="Low complexity" evidence="4">
    <location>
        <begin position="152"/>
        <end position="161"/>
    </location>
</feature>